<protein>
    <submittedName>
        <fullName evidence="2">Uncharacterized protein</fullName>
    </submittedName>
</protein>
<keyword evidence="3" id="KW-1185">Reference proteome</keyword>
<feature type="compositionally biased region" description="Basic residues" evidence="1">
    <location>
        <begin position="25"/>
        <end position="36"/>
    </location>
</feature>
<organism evidence="2 3">
    <name type="scientific">Piscibacillus halophilus</name>
    <dbReference type="NCBI Taxonomy" id="571933"/>
    <lineage>
        <taxon>Bacteria</taxon>
        <taxon>Bacillati</taxon>
        <taxon>Bacillota</taxon>
        <taxon>Bacilli</taxon>
        <taxon>Bacillales</taxon>
        <taxon>Bacillaceae</taxon>
        <taxon>Piscibacillus</taxon>
    </lineage>
</organism>
<evidence type="ECO:0000313" key="3">
    <source>
        <dbReference type="Proteomes" id="UP000199427"/>
    </source>
</evidence>
<feature type="compositionally biased region" description="Basic and acidic residues" evidence="1">
    <location>
        <begin position="1"/>
        <end position="24"/>
    </location>
</feature>
<dbReference type="Proteomes" id="UP000199427">
    <property type="component" value="Unassembled WGS sequence"/>
</dbReference>
<dbReference type="AlphaFoldDB" id="A0A1H9M6K7"/>
<proteinExistence type="predicted"/>
<sequence length="36" mass="4134">MTKDSKAPKYKRNGEGKRPDEQRRGKAKSTARNTKN</sequence>
<accession>A0A1H9M6K7</accession>
<feature type="region of interest" description="Disordered" evidence="1">
    <location>
        <begin position="1"/>
        <end position="36"/>
    </location>
</feature>
<reference evidence="2 3" key="1">
    <citation type="submission" date="2016-10" db="EMBL/GenBank/DDBJ databases">
        <authorList>
            <person name="de Groot N.N."/>
        </authorList>
    </citation>
    <scope>NUCLEOTIDE SEQUENCE [LARGE SCALE GENOMIC DNA]</scope>
    <source>
        <strain evidence="2 3">DSM 21633</strain>
    </source>
</reference>
<dbReference type="EMBL" id="FOES01000057">
    <property type="protein sequence ID" value="SER19099.1"/>
    <property type="molecule type" value="Genomic_DNA"/>
</dbReference>
<evidence type="ECO:0000313" key="2">
    <source>
        <dbReference type="EMBL" id="SER19099.1"/>
    </source>
</evidence>
<name>A0A1H9M6K7_9BACI</name>
<gene>
    <name evidence="2" type="ORF">SAMN05216362_1573</name>
</gene>
<evidence type="ECO:0000256" key="1">
    <source>
        <dbReference type="SAM" id="MobiDB-lite"/>
    </source>
</evidence>